<feature type="signal peptide" evidence="4">
    <location>
        <begin position="1"/>
        <end position="28"/>
    </location>
</feature>
<reference evidence="6 7" key="1">
    <citation type="journal article" date="2019" name="Plant Biotechnol. J.">
        <title>The red bayberry genome and genetic basis of sex determination.</title>
        <authorList>
            <person name="Jia H.M."/>
            <person name="Jia H.J."/>
            <person name="Cai Q.L."/>
            <person name="Wang Y."/>
            <person name="Zhao H.B."/>
            <person name="Yang W.F."/>
            <person name="Wang G.Y."/>
            <person name="Li Y.H."/>
            <person name="Zhan D.L."/>
            <person name="Shen Y.T."/>
            <person name="Niu Q.F."/>
            <person name="Chang L."/>
            <person name="Qiu J."/>
            <person name="Zhao L."/>
            <person name="Xie H.B."/>
            <person name="Fu W.Y."/>
            <person name="Jin J."/>
            <person name="Li X.W."/>
            <person name="Jiao Y."/>
            <person name="Zhou C.C."/>
            <person name="Tu T."/>
            <person name="Chai C.Y."/>
            <person name="Gao J.L."/>
            <person name="Fan L.J."/>
            <person name="van de Weg E."/>
            <person name="Wang J.Y."/>
            <person name="Gao Z.S."/>
        </authorList>
    </citation>
    <scope>NUCLEOTIDE SEQUENCE [LARGE SCALE GENOMIC DNA]</scope>
    <source>
        <tissue evidence="6">Leaves</tissue>
    </source>
</reference>
<dbReference type="GO" id="GO:0008289">
    <property type="term" value="F:lipid binding"/>
    <property type="evidence" value="ECO:0007669"/>
    <property type="project" value="UniProtKB-KW"/>
</dbReference>
<comment type="caution">
    <text evidence="6">The sequence shown here is derived from an EMBL/GenBank/DDBJ whole genome shotgun (WGS) entry which is preliminary data.</text>
</comment>
<evidence type="ECO:0000256" key="1">
    <source>
        <dbReference type="ARBA" id="ARBA00009748"/>
    </source>
</evidence>
<dbReference type="SMART" id="SM00499">
    <property type="entry name" value="AAI"/>
    <property type="match status" value="1"/>
</dbReference>
<evidence type="ECO:0000313" key="7">
    <source>
        <dbReference type="Proteomes" id="UP000516437"/>
    </source>
</evidence>
<keyword evidence="7" id="KW-1185">Reference proteome</keyword>
<organism evidence="6 7">
    <name type="scientific">Morella rubra</name>
    <name type="common">Chinese bayberry</name>
    <dbReference type="NCBI Taxonomy" id="262757"/>
    <lineage>
        <taxon>Eukaryota</taxon>
        <taxon>Viridiplantae</taxon>
        <taxon>Streptophyta</taxon>
        <taxon>Embryophyta</taxon>
        <taxon>Tracheophyta</taxon>
        <taxon>Spermatophyta</taxon>
        <taxon>Magnoliopsida</taxon>
        <taxon>eudicotyledons</taxon>
        <taxon>Gunneridae</taxon>
        <taxon>Pentapetalae</taxon>
        <taxon>rosids</taxon>
        <taxon>fabids</taxon>
        <taxon>Fagales</taxon>
        <taxon>Myricaceae</taxon>
        <taxon>Morella</taxon>
    </lineage>
</organism>
<proteinExistence type="inferred from homology"/>
<dbReference type="PROSITE" id="PS51257">
    <property type="entry name" value="PROKAR_LIPOPROTEIN"/>
    <property type="match status" value="1"/>
</dbReference>
<dbReference type="PRINTS" id="PR00382">
    <property type="entry name" value="LIPIDTRNSFER"/>
</dbReference>
<evidence type="ECO:0000256" key="3">
    <source>
        <dbReference type="RuleBase" id="RU000628"/>
    </source>
</evidence>
<dbReference type="InterPro" id="IPR036312">
    <property type="entry name" value="Bifun_inhib/LTP/seed_sf"/>
</dbReference>
<feature type="domain" description="Bifunctional inhibitor/plant lipid transfer protein/seed storage helical" evidence="5">
    <location>
        <begin position="31"/>
        <end position="115"/>
    </location>
</feature>
<keyword evidence="3" id="KW-0446">Lipid-binding</keyword>
<dbReference type="PANTHER" id="PTHR33076">
    <property type="entry name" value="NON-SPECIFIC LIPID-TRANSFER PROTEIN 2-RELATED"/>
    <property type="match status" value="1"/>
</dbReference>
<dbReference type="Pfam" id="PF00234">
    <property type="entry name" value="Tryp_alpha_amyl"/>
    <property type="match status" value="1"/>
</dbReference>
<dbReference type="AlphaFoldDB" id="A0A6A1W902"/>
<sequence>MGKKLMRGWSVVAFGFVVLIFSACPSDAITCPEAIKSLAPCQDFLVGDAAKPSPFCCAGVQSILSQAGTPETRRDLCECFKKAAAAGGVKIDKAKQIPNSCGISLPVPIDPNVDCSKLQQVCHPASRSWWVLTYSQALPAVAEIGVKTEKAQQLTPYCKFNNPLPISPDADCSTQSFLLQLRSK</sequence>
<evidence type="ECO:0000256" key="2">
    <source>
        <dbReference type="ARBA" id="ARBA00023157"/>
    </source>
</evidence>
<comment type="function">
    <text evidence="3">Plant non-specific lipid-transfer proteins transfer phospholipids as well as galactolipids across membranes. May play a role in wax or cutin deposition in the cell walls of expanding epidermal cells and certain secretory tissues.</text>
</comment>
<dbReference type="InterPro" id="IPR016140">
    <property type="entry name" value="Bifunc_inhib/LTP/seed_store"/>
</dbReference>
<gene>
    <name evidence="6" type="ORF">CJ030_MR2G011841</name>
</gene>
<dbReference type="OrthoDB" id="1876592at2759"/>
<evidence type="ECO:0000256" key="4">
    <source>
        <dbReference type="SAM" id="SignalP"/>
    </source>
</evidence>
<keyword evidence="4" id="KW-0732">Signal</keyword>
<dbReference type="PROSITE" id="PS00597">
    <property type="entry name" value="PLANT_LTP"/>
    <property type="match status" value="1"/>
</dbReference>
<dbReference type="CDD" id="cd01960">
    <property type="entry name" value="nsLTP1"/>
    <property type="match status" value="1"/>
</dbReference>
<dbReference type="Proteomes" id="UP000516437">
    <property type="component" value="Chromosome 2"/>
</dbReference>
<dbReference type="EMBL" id="RXIC02000020">
    <property type="protein sequence ID" value="KAB1221739.1"/>
    <property type="molecule type" value="Genomic_DNA"/>
</dbReference>
<protein>
    <recommendedName>
        <fullName evidence="3">Non-specific lipid-transfer protein</fullName>
    </recommendedName>
</protein>
<feature type="chain" id="PRO_5025587763" description="Non-specific lipid-transfer protein" evidence="4">
    <location>
        <begin position="29"/>
        <end position="184"/>
    </location>
</feature>
<dbReference type="Gene3D" id="1.10.110.10">
    <property type="entry name" value="Plant lipid-transfer and hydrophobic proteins"/>
    <property type="match status" value="1"/>
</dbReference>
<dbReference type="GO" id="GO:0006869">
    <property type="term" value="P:lipid transport"/>
    <property type="evidence" value="ECO:0007669"/>
    <property type="project" value="InterPro"/>
</dbReference>
<comment type="similarity">
    <text evidence="1 3">Belongs to the plant LTP family.</text>
</comment>
<evidence type="ECO:0000313" key="6">
    <source>
        <dbReference type="EMBL" id="KAB1221739.1"/>
    </source>
</evidence>
<accession>A0A6A1W902</accession>
<dbReference type="InterPro" id="IPR000528">
    <property type="entry name" value="Plant_nsLTP"/>
</dbReference>
<dbReference type="SUPFAM" id="SSF47699">
    <property type="entry name" value="Bifunctional inhibitor/lipid-transfer protein/seed storage 2S albumin"/>
    <property type="match status" value="1"/>
</dbReference>
<keyword evidence="2" id="KW-1015">Disulfide bond</keyword>
<evidence type="ECO:0000259" key="5">
    <source>
        <dbReference type="SMART" id="SM00499"/>
    </source>
</evidence>
<name>A0A6A1W902_9ROSI</name>
<keyword evidence="3" id="KW-0813">Transport</keyword>